<accession>A0ACA9KS17</accession>
<protein>
    <submittedName>
        <fullName evidence="1">6118_t:CDS:1</fullName>
    </submittedName>
</protein>
<name>A0ACA9KS17_9GLOM</name>
<evidence type="ECO:0000313" key="1">
    <source>
        <dbReference type="EMBL" id="CAG8487164.1"/>
    </source>
</evidence>
<sequence length="1238" mass="142315">HFKRVITLNGGYAIVYANTTASMTTGNITSNVTLVASRLKATAGLYAIILNYNQTETPRAIILHEMSTPNVNLTFINLSCSVDYVFIGHTCIVTGTSVQNVPFCIKVRFLSSGSLLALDSVLNTSSIIKTLPLGGYASISRQIDNGVTNFTFILYDESNKLSNWIFPLKSIISNIFGGFDVLQNNTMLVAQNESNNAWNLLSIDLPLLAPHNDSGYGNLHIKTTNPPSNSMNFALNSLMISITFYDRVSFSDGNLYIYQQINQSNILRQIINKKTCVINSCNISDYVINLEIYSCTFNDPEGQYFIQMDTDFVMSSDYKEPIPGINPNIWTFQTETYATSSQKITGDILGKLRLTTGGTQYFQGLTDSGKHDFFTNLINELVMIIPIKKERLSSDERYQIDLSSIDSVKILISLSISDAKSGKDRIATDIKNDLNLLIQNKEFTNISTGATTKYLDKTYGFKQASSPQEFFKSHQTKFIMLFVAAFLFSIVFFVARYNSPESKNFVIFQLGLTIFRTVTFTAFVFIDAKAIQVIHILSMLSYRLPELSSDSDTITNGPHDTLIEIYDKRSNKVKIFEAHSNVLCNRCEYFKIALSDKWARKVDDMYKLRLEVSFDAFELIFNGICSGTIILNEPSIILSMELLLISDILLLNEFIDFLKPKLLERSKTDWRDEDIIYILKASYRISSVQELYLICQDMVAERPMILFGSQEFTSIEEEILLSILKLDMICVPEITILNKLIEWGIANTPNYDTITDNTNRMNALRTTLEEGLQLIRYNNIKSDQYTPEFNQILPSKEVLYKIPPRINQTAEPKVINNRLAGLILAWIDRKDPMKVQYTGFNSPFRFRHVFRMNDNTEFSSQLYRFHQCNKKLPTIKCHEGPSLMIMKLKGSEKIIGAYNPIQWKQSLSNICGKTSESFIFSCDDRFGVNYRLSRVRNFDHAVYLVNTFGTLNFGEDLTFIFDKEKISCQIKNKFYEQTTLTEGIYEIEEWNIYKVRRKDDQPMRVMTKLTNSPIESKIINNDFFGLVATWIDKKDPVEDHYISSNLPYQFTPIFRMKDNTAYYPRQYYNQSSNRLLPTMKCHHEPSLMVMKLKTSGKIIGAYNPIDWKYGKYRTYPTDEEFRHTSESFIFSCEDMDGKDYRLSRVVNYDKAICSEKISTYRKDLNSLVLKFGDDLKFIHRGGRNNMDYISCYIKDGYYEQPAIMPTGYYEIDQWEIFKVTKKDPESSDIDNEDDDDMD</sequence>
<reference evidence="1" key="1">
    <citation type="submission" date="2021-06" db="EMBL/GenBank/DDBJ databases">
        <authorList>
            <person name="Kallberg Y."/>
            <person name="Tangrot J."/>
            <person name="Rosling A."/>
        </authorList>
    </citation>
    <scope>NUCLEOTIDE SEQUENCE</scope>
    <source>
        <strain evidence="1">AU212A</strain>
    </source>
</reference>
<dbReference type="Proteomes" id="UP000789860">
    <property type="component" value="Unassembled WGS sequence"/>
</dbReference>
<proteinExistence type="predicted"/>
<dbReference type="EMBL" id="CAJVPM010002484">
    <property type="protein sequence ID" value="CAG8487164.1"/>
    <property type="molecule type" value="Genomic_DNA"/>
</dbReference>
<comment type="caution">
    <text evidence="1">The sequence shown here is derived from an EMBL/GenBank/DDBJ whole genome shotgun (WGS) entry which is preliminary data.</text>
</comment>
<keyword evidence="2" id="KW-1185">Reference proteome</keyword>
<evidence type="ECO:0000313" key="2">
    <source>
        <dbReference type="Proteomes" id="UP000789860"/>
    </source>
</evidence>
<gene>
    <name evidence="1" type="ORF">SCALOS_LOCUS2680</name>
</gene>
<organism evidence="1 2">
    <name type="scientific">Scutellospora calospora</name>
    <dbReference type="NCBI Taxonomy" id="85575"/>
    <lineage>
        <taxon>Eukaryota</taxon>
        <taxon>Fungi</taxon>
        <taxon>Fungi incertae sedis</taxon>
        <taxon>Mucoromycota</taxon>
        <taxon>Glomeromycotina</taxon>
        <taxon>Glomeromycetes</taxon>
        <taxon>Diversisporales</taxon>
        <taxon>Gigasporaceae</taxon>
        <taxon>Scutellospora</taxon>
    </lineage>
</organism>
<feature type="non-terminal residue" evidence="1">
    <location>
        <position position="1"/>
    </location>
</feature>